<dbReference type="HOGENOM" id="CLU_072440_1_1_1"/>
<dbReference type="InterPro" id="IPR013766">
    <property type="entry name" value="Thioredoxin_domain"/>
</dbReference>
<comment type="function">
    <text evidence="6">Thiol-specific peroxidase that catalyzes the reduction of hydrogen peroxide and organic hydroperoxides to water and alcohols, respectively. Plays a role in cell protection against oxidative stress by detoxifying peroxides.</text>
</comment>
<dbReference type="SUPFAM" id="SSF52833">
    <property type="entry name" value="Thioredoxin-like"/>
    <property type="match status" value="1"/>
</dbReference>
<dbReference type="CDD" id="cd03013">
    <property type="entry name" value="PRX5_like"/>
    <property type="match status" value="1"/>
</dbReference>
<keyword evidence="2 6" id="KW-0575">Peroxidase</keyword>
<dbReference type="GO" id="GO:0005777">
    <property type="term" value="C:peroxisome"/>
    <property type="evidence" value="ECO:0007669"/>
    <property type="project" value="TreeGrafter"/>
</dbReference>
<sequence length="167" mass="18165">MVQVGDIIPSFNFPYVPYSEELENHAVCGVPTKLNTGSWKGKVVVLVGIPGTFTPGYHTTHLPPYIAKVKEFKAKGADIIAFVVSNDPFVMSAWGCVLGAKGDILFLSDPNVEFGSKLGLSLDLSALRLGLRDGRFAIVIDDLKVKYIGYDLHDLKEFTADAVLTSF</sequence>
<dbReference type="GO" id="GO:0042744">
    <property type="term" value="P:hydrogen peroxide catabolic process"/>
    <property type="evidence" value="ECO:0007669"/>
    <property type="project" value="TreeGrafter"/>
</dbReference>
<comment type="similarity">
    <text evidence="1 6">Belongs to the peroxiredoxin family. Prx5 subfamily.</text>
</comment>
<evidence type="ECO:0000313" key="9">
    <source>
        <dbReference type="Proteomes" id="UP000054279"/>
    </source>
</evidence>
<keyword evidence="5 6" id="KW-0676">Redox-active center</keyword>
<proteinExistence type="inferred from homology"/>
<name>A0A0C9UP05_SPHS4</name>
<dbReference type="InterPro" id="IPR037944">
    <property type="entry name" value="PRX5-like"/>
</dbReference>
<dbReference type="PANTHER" id="PTHR10430:SF16">
    <property type="entry name" value="PEROXIREDOXIN-5, MITOCHONDRIAL"/>
    <property type="match status" value="1"/>
</dbReference>
<dbReference type="GO" id="GO:0045454">
    <property type="term" value="P:cell redox homeostasis"/>
    <property type="evidence" value="ECO:0007669"/>
    <property type="project" value="TreeGrafter"/>
</dbReference>
<protein>
    <recommendedName>
        <fullName evidence="7">Thioredoxin domain-containing protein</fullName>
    </recommendedName>
</protein>
<dbReference type="InterPro" id="IPR036249">
    <property type="entry name" value="Thioredoxin-like_sf"/>
</dbReference>
<feature type="domain" description="Thioredoxin" evidence="7">
    <location>
        <begin position="2"/>
        <end position="167"/>
    </location>
</feature>
<dbReference type="Pfam" id="PF08534">
    <property type="entry name" value="Redoxin"/>
    <property type="match status" value="1"/>
</dbReference>
<evidence type="ECO:0000256" key="1">
    <source>
        <dbReference type="ARBA" id="ARBA00010505"/>
    </source>
</evidence>
<dbReference type="AlphaFoldDB" id="A0A0C9UP05"/>
<accession>A0A0C9UP05</accession>
<evidence type="ECO:0000256" key="3">
    <source>
        <dbReference type="ARBA" id="ARBA00022862"/>
    </source>
</evidence>
<dbReference type="PROSITE" id="PS51352">
    <property type="entry name" value="THIOREDOXIN_2"/>
    <property type="match status" value="1"/>
</dbReference>
<keyword evidence="4 6" id="KW-0560">Oxidoreductase</keyword>
<dbReference type="PANTHER" id="PTHR10430">
    <property type="entry name" value="PEROXIREDOXIN"/>
    <property type="match status" value="1"/>
</dbReference>
<evidence type="ECO:0000259" key="7">
    <source>
        <dbReference type="PROSITE" id="PS51352"/>
    </source>
</evidence>
<gene>
    <name evidence="8" type="ORF">M422DRAFT_191310</name>
</gene>
<dbReference type="InterPro" id="IPR013740">
    <property type="entry name" value="Redoxin"/>
</dbReference>
<evidence type="ECO:0000313" key="8">
    <source>
        <dbReference type="EMBL" id="KIJ27206.1"/>
    </source>
</evidence>
<keyword evidence="3 6" id="KW-0049">Antioxidant</keyword>
<evidence type="ECO:0000256" key="5">
    <source>
        <dbReference type="ARBA" id="ARBA00023284"/>
    </source>
</evidence>
<reference evidence="8 9" key="1">
    <citation type="submission" date="2014-06" db="EMBL/GenBank/DDBJ databases">
        <title>Evolutionary Origins and Diversification of the Mycorrhizal Mutualists.</title>
        <authorList>
            <consortium name="DOE Joint Genome Institute"/>
            <consortium name="Mycorrhizal Genomics Consortium"/>
            <person name="Kohler A."/>
            <person name="Kuo A."/>
            <person name="Nagy L.G."/>
            <person name="Floudas D."/>
            <person name="Copeland A."/>
            <person name="Barry K.W."/>
            <person name="Cichocki N."/>
            <person name="Veneault-Fourrey C."/>
            <person name="LaButti K."/>
            <person name="Lindquist E.A."/>
            <person name="Lipzen A."/>
            <person name="Lundell T."/>
            <person name="Morin E."/>
            <person name="Murat C."/>
            <person name="Riley R."/>
            <person name="Ohm R."/>
            <person name="Sun H."/>
            <person name="Tunlid A."/>
            <person name="Henrissat B."/>
            <person name="Grigoriev I.V."/>
            <person name="Hibbett D.S."/>
            <person name="Martin F."/>
        </authorList>
    </citation>
    <scope>NUCLEOTIDE SEQUENCE [LARGE SCALE GENOMIC DNA]</scope>
    <source>
        <strain evidence="8 9">SS14</strain>
    </source>
</reference>
<dbReference type="Proteomes" id="UP000054279">
    <property type="component" value="Unassembled WGS sequence"/>
</dbReference>
<dbReference type="GO" id="GO:0008379">
    <property type="term" value="F:thioredoxin peroxidase activity"/>
    <property type="evidence" value="ECO:0007669"/>
    <property type="project" value="InterPro"/>
</dbReference>
<evidence type="ECO:0000256" key="4">
    <source>
        <dbReference type="ARBA" id="ARBA00023002"/>
    </source>
</evidence>
<dbReference type="GO" id="GO:0034599">
    <property type="term" value="P:cellular response to oxidative stress"/>
    <property type="evidence" value="ECO:0007669"/>
    <property type="project" value="InterPro"/>
</dbReference>
<dbReference type="OrthoDB" id="195498at2759"/>
<dbReference type="Gene3D" id="3.40.30.10">
    <property type="entry name" value="Glutaredoxin"/>
    <property type="match status" value="1"/>
</dbReference>
<evidence type="ECO:0000256" key="2">
    <source>
        <dbReference type="ARBA" id="ARBA00022559"/>
    </source>
</evidence>
<keyword evidence="9" id="KW-1185">Reference proteome</keyword>
<evidence type="ECO:0000256" key="6">
    <source>
        <dbReference type="RuleBase" id="RU366011"/>
    </source>
</evidence>
<dbReference type="EMBL" id="KN837343">
    <property type="protein sequence ID" value="KIJ27206.1"/>
    <property type="molecule type" value="Genomic_DNA"/>
</dbReference>
<organism evidence="8 9">
    <name type="scientific">Sphaerobolus stellatus (strain SS14)</name>
    <dbReference type="NCBI Taxonomy" id="990650"/>
    <lineage>
        <taxon>Eukaryota</taxon>
        <taxon>Fungi</taxon>
        <taxon>Dikarya</taxon>
        <taxon>Basidiomycota</taxon>
        <taxon>Agaricomycotina</taxon>
        <taxon>Agaricomycetes</taxon>
        <taxon>Phallomycetidae</taxon>
        <taxon>Geastrales</taxon>
        <taxon>Sphaerobolaceae</taxon>
        <taxon>Sphaerobolus</taxon>
    </lineage>
</organism>
<dbReference type="GO" id="GO:0005739">
    <property type="term" value="C:mitochondrion"/>
    <property type="evidence" value="ECO:0007669"/>
    <property type="project" value="TreeGrafter"/>
</dbReference>